<evidence type="ECO:0000313" key="1">
    <source>
        <dbReference type="EMBL" id="VFU10413.1"/>
    </source>
</evidence>
<name>A0A4U8Z4N5_METTU</name>
<dbReference type="KEGG" id="mtun:MTUNDRAET4_3526"/>
<dbReference type="OrthoDB" id="8441555at2"/>
<evidence type="ECO:0000313" key="2">
    <source>
        <dbReference type="Proteomes" id="UP000294360"/>
    </source>
</evidence>
<reference evidence="1 2" key="1">
    <citation type="submission" date="2019-03" db="EMBL/GenBank/DDBJ databases">
        <authorList>
            <person name="Kox A.R. M."/>
        </authorList>
    </citation>
    <scope>NUCLEOTIDE SEQUENCE [LARGE SCALE GENOMIC DNA]</scope>
    <source>
        <strain evidence="1">MTUNDRAET4 annotated genome</strain>
    </source>
</reference>
<dbReference type="AlphaFoldDB" id="A0A4U8Z4N5"/>
<protein>
    <submittedName>
        <fullName evidence="1">Uncharacterized protein</fullName>
    </submittedName>
</protein>
<dbReference type="Proteomes" id="UP000294360">
    <property type="component" value="Chromosome"/>
</dbReference>
<organism evidence="1 2">
    <name type="scientific">Methylocella tundrae</name>
    <dbReference type="NCBI Taxonomy" id="227605"/>
    <lineage>
        <taxon>Bacteria</taxon>
        <taxon>Pseudomonadati</taxon>
        <taxon>Pseudomonadota</taxon>
        <taxon>Alphaproteobacteria</taxon>
        <taxon>Hyphomicrobiales</taxon>
        <taxon>Beijerinckiaceae</taxon>
        <taxon>Methylocella</taxon>
    </lineage>
</organism>
<sequence>MSDEFKLRLKVLSALNSKACGAIAFQAAGISVMGYHYGYLADLVAQYCVDIKFGVVDPAASAEYDHTTDTLRFSNRNLGFYATPSGRAQIIHEGTHALIDATHPGKPVRRSDNEFICWLAQTIYSLLAGDSVRRDGDFHGSLFAIASDAVRKRDGVFVVDPQAVSFVGAILRSADALRAKKAGKTVPDIELMNGIRCPRPPAMEPD</sequence>
<dbReference type="EMBL" id="LR536450">
    <property type="protein sequence ID" value="VFU10413.1"/>
    <property type="molecule type" value="Genomic_DNA"/>
</dbReference>
<proteinExistence type="predicted"/>
<gene>
    <name evidence="1" type="ORF">MTUNDRAET4_3526</name>
</gene>
<dbReference type="RefSeq" id="WP_134491143.1">
    <property type="nucleotide sequence ID" value="NZ_CP139089.1"/>
</dbReference>
<accession>A0A4U8Z4N5</accession>